<evidence type="ECO:0000313" key="3">
    <source>
        <dbReference type="Proteomes" id="UP000593573"/>
    </source>
</evidence>
<dbReference type="EMBL" id="JABFAB010223135">
    <property type="protein sequence ID" value="MBA0669785.1"/>
    <property type="molecule type" value="Genomic_DNA"/>
</dbReference>
<proteinExistence type="predicted"/>
<gene>
    <name evidence="2" type="ORF">Goklo_007269</name>
</gene>
<dbReference type="OrthoDB" id="734129at2759"/>
<organism evidence="2 3">
    <name type="scientific">Gossypium klotzschianum</name>
    <dbReference type="NCBI Taxonomy" id="34286"/>
    <lineage>
        <taxon>Eukaryota</taxon>
        <taxon>Viridiplantae</taxon>
        <taxon>Streptophyta</taxon>
        <taxon>Embryophyta</taxon>
        <taxon>Tracheophyta</taxon>
        <taxon>Spermatophyta</taxon>
        <taxon>Magnoliopsida</taxon>
        <taxon>eudicotyledons</taxon>
        <taxon>Gunneridae</taxon>
        <taxon>Pentapetalae</taxon>
        <taxon>rosids</taxon>
        <taxon>malvids</taxon>
        <taxon>Malvales</taxon>
        <taxon>Malvaceae</taxon>
        <taxon>Malvoideae</taxon>
        <taxon>Gossypium</taxon>
    </lineage>
</organism>
<reference evidence="2 3" key="1">
    <citation type="journal article" date="2019" name="Genome Biol. Evol.">
        <title>Insights into the evolution of the New World diploid cottons (Gossypium, subgenus Houzingenia) based on genome sequencing.</title>
        <authorList>
            <person name="Grover C.E."/>
            <person name="Arick M.A. 2nd"/>
            <person name="Thrash A."/>
            <person name="Conover J.L."/>
            <person name="Sanders W.S."/>
            <person name="Peterson D.G."/>
            <person name="Frelichowski J.E."/>
            <person name="Scheffler J.A."/>
            <person name="Scheffler B.E."/>
            <person name="Wendel J.F."/>
        </authorList>
    </citation>
    <scope>NUCLEOTIDE SEQUENCE [LARGE SCALE GENOMIC DNA]</scope>
    <source>
        <strain evidence="2">57</strain>
        <tissue evidence="2">Leaf</tissue>
    </source>
</reference>
<sequence length="167" mass="18867">MQKKVVFQIYEKEAEKGQKKYKKSKDAFGEVREISMDACLGGKESMGQESNEMLITCWVLYLAWMLAPWKMWTSTILLRIGLEIHVKNIGTGWAITMARIGTSLLLNKLKFLLIDISHTCLMQRSPIVAMPSWSAIAAVLFLSSGNGFLITISLLVDYLRALRAISY</sequence>
<keyword evidence="1" id="KW-0812">Transmembrane</keyword>
<keyword evidence="1" id="KW-0472">Membrane</keyword>
<name>A0A7J8W402_9ROSI</name>
<feature type="transmembrane region" description="Helical" evidence="1">
    <location>
        <begin position="133"/>
        <end position="156"/>
    </location>
</feature>
<protein>
    <submittedName>
        <fullName evidence="2">Uncharacterized protein</fullName>
    </submittedName>
</protein>
<evidence type="ECO:0000313" key="2">
    <source>
        <dbReference type="EMBL" id="MBA0669785.1"/>
    </source>
</evidence>
<evidence type="ECO:0000256" key="1">
    <source>
        <dbReference type="SAM" id="Phobius"/>
    </source>
</evidence>
<keyword evidence="3" id="KW-1185">Reference proteome</keyword>
<dbReference type="AlphaFoldDB" id="A0A7J8W402"/>
<dbReference type="Proteomes" id="UP000593573">
    <property type="component" value="Unassembled WGS sequence"/>
</dbReference>
<comment type="caution">
    <text evidence="2">The sequence shown here is derived from an EMBL/GenBank/DDBJ whole genome shotgun (WGS) entry which is preliminary data.</text>
</comment>
<accession>A0A7J8W402</accession>
<feature type="transmembrane region" description="Helical" evidence="1">
    <location>
        <begin position="53"/>
        <end position="72"/>
    </location>
</feature>
<keyword evidence="1" id="KW-1133">Transmembrane helix</keyword>